<dbReference type="Proteomes" id="UP000297398">
    <property type="component" value="Segment"/>
</dbReference>
<dbReference type="EMBL" id="JF974300">
    <property type="protein sequence ID" value="AET72514.1"/>
    <property type="molecule type" value="Genomic_DNA"/>
</dbReference>
<protein>
    <recommendedName>
        <fullName evidence="1">Phage tail lysozyme domain-containing protein</fullName>
    </recommendedName>
</protein>
<accession>G8EYD4</accession>
<dbReference type="InterPro" id="IPR041219">
    <property type="entry name" value="Phage_lysozyme2"/>
</dbReference>
<organism evidence="2 3">
    <name type="scientific">Synechococcus phage S-CBP42</name>
    <dbReference type="NCBI Taxonomy" id="461711"/>
    <lineage>
        <taxon>Viruses</taxon>
        <taxon>Duplodnaviria</taxon>
        <taxon>Heunggongvirae</taxon>
        <taxon>Uroviricota</taxon>
        <taxon>Caudoviricetes</taxon>
        <taxon>Autographivirales</taxon>
        <taxon>Aegirvirus</taxon>
        <taxon>Aegirvirus SCBP42</taxon>
    </lineage>
</organism>
<feature type="domain" description="Phage tail lysozyme" evidence="1">
    <location>
        <begin position="34"/>
        <end position="183"/>
    </location>
</feature>
<name>G8EYD4_9CAUD</name>
<evidence type="ECO:0000259" key="1">
    <source>
        <dbReference type="Pfam" id="PF18013"/>
    </source>
</evidence>
<proteinExistence type="predicted"/>
<evidence type="ECO:0000313" key="2">
    <source>
        <dbReference type="EMBL" id="AET72514.1"/>
    </source>
</evidence>
<gene>
    <name evidence="2" type="ORF">SXGG_00014</name>
</gene>
<dbReference type="Pfam" id="PF18013">
    <property type="entry name" value="Phage_lysozyme2"/>
    <property type="match status" value="1"/>
</dbReference>
<sequence>MGNFRVSRAANLDYFMSVLTSDTITKMSGGRIPKMTKEQASGLVGSWIVETGNPKLENLDVIEKGAAAGRGLSQYTDGARPGRRTAYEIKRAEAVKKGVDPNSPQFQLRHFVDEYAGKLDRLVGGKSLIGWTRVFERAPKSGTPGQYAQYYTGSAASGKGYFRPSVPHTDKRMDAANQVFNIYKNVNLSQPGSTVFQPETTPRQFVQNILNLNPNTGANPWAMK</sequence>
<evidence type="ECO:0000313" key="3">
    <source>
        <dbReference type="Proteomes" id="UP000297398"/>
    </source>
</evidence>
<dbReference type="Gene3D" id="1.10.530.10">
    <property type="match status" value="1"/>
</dbReference>
<reference evidence="2 3" key="1">
    <citation type="submission" date="2010-12" db="EMBL/GenBank/DDBJ databases">
        <title>The Genome Sequence of Synechococcus phage S-CBP42.</title>
        <authorList>
            <consortium name="The Broad Institute Genome Sequencing Platform"/>
            <person name="Henn M.R."/>
            <person name="Chen F."/>
            <person name="Wang K."/>
            <person name="Levin J."/>
            <person name="Malboeuf C."/>
            <person name="Casali M."/>
            <person name="Russ C."/>
            <person name="Lennon N."/>
            <person name="Chapman S.B."/>
            <person name="Erlich R."/>
            <person name="Young S.K."/>
            <person name="Yandava C."/>
            <person name="Zeng Q."/>
            <person name="Alvarado L."/>
            <person name="Anderson S."/>
            <person name="Berlin A."/>
            <person name="Chen Z."/>
            <person name="Freedman E."/>
            <person name="Gellesch M."/>
            <person name="Goldberg J."/>
            <person name="Green L."/>
            <person name="Griggs A."/>
            <person name="Gujja S."/>
            <person name="Heilman E.R."/>
            <person name="Heiman D."/>
            <person name="Hollinger A."/>
            <person name="Howarth C."/>
            <person name="Larson L."/>
            <person name="Mehta T."/>
            <person name="Pearson M."/>
            <person name="Roberts A."/>
            <person name="Ryan E."/>
            <person name="Saif S."/>
            <person name="Shea T."/>
            <person name="Shenoy N."/>
            <person name="Sisk P."/>
            <person name="Stolte C."/>
            <person name="Sykes S."/>
            <person name="White J."/>
            <person name="Haas B."/>
            <person name="Nusbaum C."/>
            <person name="Birren B."/>
        </authorList>
    </citation>
    <scope>NUCLEOTIDE SEQUENCE [LARGE SCALE GENOMIC DNA]</scope>
</reference>